<name>A0A2R3QWU1_ECTME</name>
<keyword evidence="6 8" id="KW-0862">Zinc</keyword>
<dbReference type="FunFam" id="3.20.20.140:FF:000022">
    <property type="entry name" value="Guanine deaminase"/>
    <property type="match status" value="1"/>
</dbReference>
<dbReference type="RefSeq" id="WP_106742651.1">
    <property type="nucleotide sequence ID" value="NZ_CP027657.1"/>
</dbReference>
<evidence type="ECO:0000256" key="7">
    <source>
        <dbReference type="NCBIfam" id="TIGR02967"/>
    </source>
</evidence>
<dbReference type="InterPro" id="IPR032466">
    <property type="entry name" value="Metal_Hydrolase"/>
</dbReference>
<dbReference type="SUPFAM" id="SSF51556">
    <property type="entry name" value="Metallo-dependent hydrolases"/>
    <property type="match status" value="1"/>
</dbReference>
<evidence type="ECO:0000256" key="4">
    <source>
        <dbReference type="ARBA" id="ARBA00022723"/>
    </source>
</evidence>
<dbReference type="Gene3D" id="3.20.20.140">
    <property type="entry name" value="Metal-dependent hydrolases"/>
    <property type="match status" value="1"/>
</dbReference>
<evidence type="ECO:0000259" key="9">
    <source>
        <dbReference type="Pfam" id="PF01979"/>
    </source>
</evidence>
<keyword evidence="5 8" id="KW-0378">Hydrolase</keyword>
<evidence type="ECO:0000256" key="6">
    <source>
        <dbReference type="ARBA" id="ARBA00022833"/>
    </source>
</evidence>
<proteinExistence type="inferred from homology"/>
<dbReference type="NCBIfam" id="NF006679">
    <property type="entry name" value="PRK09228.1"/>
    <property type="match status" value="1"/>
</dbReference>
<feature type="domain" description="Amidohydrolase-related" evidence="9">
    <location>
        <begin position="69"/>
        <end position="428"/>
    </location>
</feature>
<comment type="similarity">
    <text evidence="2 8">Belongs to the metallo-dependent hydrolases superfamily. ATZ/TRZ family.</text>
</comment>
<evidence type="ECO:0000313" key="10">
    <source>
        <dbReference type="EMBL" id="AVO56180.1"/>
    </source>
</evidence>
<sequence>MSNTRKAYRAAILHSLADPAVVGVEQSYQYFEDGILLIENGKVAQVGEASELLPKLTGVEIQQYRDALITPGFIDTHIHYPQTGMIASYGEQLLDWLNTYTFPTEKQFEDKAHAAEVADIFLKELLRNGTTTALVFGSVHPQSVDAFFEAAQKLDLRMIAGKVMMDRNAPDYLTDTAESGYAESKALIERWHGKGRLHYAVTPRFAPTSTPQQLDLAGKLFGEYPDLYMHTHISENKAEVAWVKELFPARKGYLDVYDHHKLIGPRAVFAHGVHLCDEECARLAETGSAVAFCPTSNLFLGSGLFDLNKLEQHGVRVGLGTDVGAGTSFSQLQSLNEAYKVMQLQGKKLDPFKSLYLATLGGAHALYLDDKLGNFLPGKDADFLVLDYNATPLMSYRMQQARSLDEKLFALTMLGDDRAVKETFAAGVSVHQREG</sequence>
<dbReference type="Gene3D" id="2.30.40.10">
    <property type="entry name" value="Urease, subunit C, domain 1"/>
    <property type="match status" value="1"/>
</dbReference>
<dbReference type="SUPFAM" id="SSF51338">
    <property type="entry name" value="Composite domain of metallo-dependent hydrolases"/>
    <property type="match status" value="1"/>
</dbReference>
<comment type="catalytic activity">
    <reaction evidence="8">
        <text>guanine + H2O + H(+) = xanthine + NH4(+)</text>
        <dbReference type="Rhea" id="RHEA:14665"/>
        <dbReference type="ChEBI" id="CHEBI:15377"/>
        <dbReference type="ChEBI" id="CHEBI:15378"/>
        <dbReference type="ChEBI" id="CHEBI:16235"/>
        <dbReference type="ChEBI" id="CHEBI:17712"/>
        <dbReference type="ChEBI" id="CHEBI:28938"/>
        <dbReference type="EC" id="3.5.4.3"/>
    </reaction>
</comment>
<comment type="pathway">
    <text evidence="1 8">Purine metabolism; guanine degradation; xanthine from guanine: step 1/1.</text>
</comment>
<accession>A0A2R3QWU1</accession>
<dbReference type="NCBIfam" id="TIGR02967">
    <property type="entry name" value="guan_deamin"/>
    <property type="match status" value="1"/>
</dbReference>
<comment type="cofactor">
    <cofactor evidence="8">
        <name>Zn(2+)</name>
        <dbReference type="ChEBI" id="CHEBI:29105"/>
    </cofactor>
    <text evidence="8">Binds 1 zinc ion per subunit.</text>
</comment>
<dbReference type="GO" id="GO:0006147">
    <property type="term" value="P:guanine catabolic process"/>
    <property type="evidence" value="ECO:0007669"/>
    <property type="project" value="UniProtKB-UniRule"/>
</dbReference>
<dbReference type="Pfam" id="PF01979">
    <property type="entry name" value="Amidohydro_1"/>
    <property type="match status" value="1"/>
</dbReference>
<evidence type="ECO:0000313" key="11">
    <source>
        <dbReference type="Proteomes" id="UP000238327"/>
    </source>
</evidence>
<dbReference type="UniPathway" id="UPA00603">
    <property type="reaction ID" value="UER00660"/>
</dbReference>
<evidence type="ECO:0000256" key="1">
    <source>
        <dbReference type="ARBA" id="ARBA00004984"/>
    </source>
</evidence>
<dbReference type="AlphaFoldDB" id="A0A2R3QWU1"/>
<dbReference type="InterPro" id="IPR014311">
    <property type="entry name" value="Guanine_deaminase"/>
</dbReference>
<dbReference type="PANTHER" id="PTHR11271:SF6">
    <property type="entry name" value="GUANINE DEAMINASE"/>
    <property type="match status" value="1"/>
</dbReference>
<dbReference type="GO" id="GO:0008892">
    <property type="term" value="F:guanine deaminase activity"/>
    <property type="evidence" value="ECO:0007669"/>
    <property type="project" value="UniProtKB-UniRule"/>
</dbReference>
<dbReference type="STRING" id="1001585.MDS_1924"/>
<dbReference type="InterPro" id="IPR051607">
    <property type="entry name" value="Metallo-dep_hydrolases"/>
</dbReference>
<evidence type="ECO:0000256" key="3">
    <source>
        <dbReference type="ARBA" id="ARBA00012781"/>
    </source>
</evidence>
<dbReference type="InterPro" id="IPR011059">
    <property type="entry name" value="Metal-dep_hydrolase_composite"/>
</dbReference>
<evidence type="ECO:0000256" key="8">
    <source>
        <dbReference type="RuleBase" id="RU366009"/>
    </source>
</evidence>
<evidence type="ECO:0000256" key="5">
    <source>
        <dbReference type="ARBA" id="ARBA00022801"/>
    </source>
</evidence>
<dbReference type="OrthoDB" id="9787621at2"/>
<dbReference type="Proteomes" id="UP000238327">
    <property type="component" value="Chromosome"/>
</dbReference>
<comment type="function">
    <text evidence="8">Catalyzes the hydrolytic deamination of guanine, producing xanthine and ammonia.</text>
</comment>
<dbReference type="EC" id="3.5.4.3" evidence="3 7"/>
<evidence type="ECO:0000256" key="2">
    <source>
        <dbReference type="ARBA" id="ARBA00006745"/>
    </source>
</evidence>
<dbReference type="InterPro" id="IPR006680">
    <property type="entry name" value="Amidohydro-rel"/>
</dbReference>
<protein>
    <recommendedName>
        <fullName evidence="3 7">Guanine deaminase</fullName>
        <shortName evidence="8">Guanase</shortName>
        <ecNumber evidence="3 7">3.5.4.3</ecNumber>
    </recommendedName>
    <alternativeName>
        <fullName evidence="8">Guanine aminohydrolase</fullName>
    </alternativeName>
</protein>
<gene>
    <name evidence="10" type="primary">guaD</name>
    <name evidence="10" type="ORF">C7A17_00350</name>
</gene>
<dbReference type="CDD" id="cd01303">
    <property type="entry name" value="GDEase"/>
    <property type="match status" value="1"/>
</dbReference>
<keyword evidence="4 8" id="KW-0479">Metal-binding</keyword>
<dbReference type="PANTHER" id="PTHR11271">
    <property type="entry name" value="GUANINE DEAMINASE"/>
    <property type="match status" value="1"/>
</dbReference>
<dbReference type="GO" id="GO:0005829">
    <property type="term" value="C:cytosol"/>
    <property type="evidence" value="ECO:0007669"/>
    <property type="project" value="TreeGrafter"/>
</dbReference>
<dbReference type="GO" id="GO:0008270">
    <property type="term" value="F:zinc ion binding"/>
    <property type="evidence" value="ECO:0007669"/>
    <property type="project" value="UniProtKB-UniRule"/>
</dbReference>
<dbReference type="EMBL" id="CP027657">
    <property type="protein sequence ID" value="AVO56180.1"/>
    <property type="molecule type" value="Genomic_DNA"/>
</dbReference>
<reference evidence="10 11" key="1">
    <citation type="submission" date="2018-03" db="EMBL/GenBank/DDBJ databases">
        <title>Complete genome sequence and methylome analysis of Pseudomonas mendocina NEB 698.</title>
        <authorList>
            <person name="Morgan R.D."/>
        </authorList>
    </citation>
    <scope>NUCLEOTIDE SEQUENCE [LARGE SCALE GENOMIC DNA]</scope>
    <source>
        <strain evidence="10 11">NEB698</strain>
    </source>
</reference>
<organism evidence="10 11">
    <name type="scientific">Ectopseudomonas mendocina</name>
    <name type="common">Pseudomonas mendocina</name>
    <dbReference type="NCBI Taxonomy" id="300"/>
    <lineage>
        <taxon>Bacteria</taxon>
        <taxon>Pseudomonadati</taxon>
        <taxon>Pseudomonadota</taxon>
        <taxon>Gammaproteobacteria</taxon>
        <taxon>Pseudomonadales</taxon>
        <taxon>Pseudomonadaceae</taxon>
        <taxon>Ectopseudomonas</taxon>
    </lineage>
</organism>